<dbReference type="PANTHER" id="PTHR11908:SF132">
    <property type="entry name" value="ALDEHYDE OXIDASE 1-RELATED"/>
    <property type="match status" value="1"/>
</dbReference>
<comment type="caution">
    <text evidence="4">The sequence shown here is derived from an EMBL/GenBank/DDBJ whole genome shotgun (WGS) entry which is preliminary data.</text>
</comment>
<sequence length="683" mass="73113">MDRVDGLAKVTGQARYAADHLPEGTVFLYPIGATIAHGRVAAVDATEALAIHGVVAVLSHRNAPRIEAPTPDLAVLQSPVVDHRGQFVAAVVAESPVTAREAAAAVRVRYETEPHRVELRDDAEGLYAPEKMLVGATDSLLGDVDRALREAVVGLDRTYTTPYAHNNPMEPHATVAWWTEDGELRMHDANQGSHSIAADVATAFGLRPHQVRVTSPYVGGGFGSKLYTHPHVLLTALAATAVGRPVSCALTRQQMFTSVGHRPAMIQRIRLGAEPDGRLVAISHEIVQQSSAHQEYAEHAARPTRMMYAAPHRRTTHRLAPLHLPLPTIMRAPGDCPGMFALESALDELAEACGVDPVELRIRNEPALAPETGRPFSSRHLVECLREGARRFGWAERDPTPRARRQGRWLLGTGVAAATYPATRVPATAEVTAHPDGDYTVAIDASDIGTGAWTVLTQIAADALRTDPRRIRLRIGDSALPPAPGAGGSRGTASWGTAVLEAAHELRRRLEEYGGQVPPDGLRARVASEPSAWADRFAMSGFGAHFVRARVDMDSGETRVDQMLGVFAVGRLVNAKTARSQLSGGMIMGLSMALHEGTRLDPALGLFTNADFAQYHVACNADVGQIDVVCLDEEDPYVNPLGAKGLGEIGIVGAAAAVAAAVYHATGVRVRDLPIHPERLLRG</sequence>
<dbReference type="InterPro" id="IPR037165">
    <property type="entry name" value="AldOxase/xan_DH_Mopterin-bd_sf"/>
</dbReference>
<dbReference type="PANTHER" id="PTHR11908">
    <property type="entry name" value="XANTHINE DEHYDROGENASE"/>
    <property type="match status" value="1"/>
</dbReference>
<evidence type="ECO:0000313" key="5">
    <source>
        <dbReference type="Proteomes" id="UP000567795"/>
    </source>
</evidence>
<dbReference type="InterPro" id="IPR046867">
    <property type="entry name" value="AldOxase/xan_DH_MoCoBD2"/>
</dbReference>
<keyword evidence="1" id="KW-0500">Molybdenum</keyword>
<organism evidence="4 5">
    <name type="scientific">Allostreptomyces psammosilenae</name>
    <dbReference type="NCBI Taxonomy" id="1892865"/>
    <lineage>
        <taxon>Bacteria</taxon>
        <taxon>Bacillati</taxon>
        <taxon>Actinomycetota</taxon>
        <taxon>Actinomycetes</taxon>
        <taxon>Kitasatosporales</taxon>
        <taxon>Streptomycetaceae</taxon>
        <taxon>Allostreptomyces</taxon>
    </lineage>
</organism>
<evidence type="ECO:0000256" key="2">
    <source>
        <dbReference type="ARBA" id="ARBA00023002"/>
    </source>
</evidence>
<feature type="domain" description="Aldehyde oxidase/xanthine dehydrogenase a/b hammerhead" evidence="3">
    <location>
        <begin position="11"/>
        <end position="114"/>
    </location>
</feature>
<dbReference type="Pfam" id="PF01315">
    <property type="entry name" value="Ald_Xan_dh_C"/>
    <property type="match status" value="1"/>
</dbReference>
<dbReference type="SUPFAM" id="SSF56003">
    <property type="entry name" value="Molybdenum cofactor-binding domain"/>
    <property type="match status" value="1"/>
</dbReference>
<evidence type="ECO:0000256" key="1">
    <source>
        <dbReference type="ARBA" id="ARBA00022505"/>
    </source>
</evidence>
<proteinExistence type="predicted"/>
<dbReference type="Pfam" id="PF20256">
    <property type="entry name" value="MoCoBD_2"/>
    <property type="match status" value="2"/>
</dbReference>
<dbReference type="SUPFAM" id="SSF54665">
    <property type="entry name" value="CO dehydrogenase molybdoprotein N-domain-like"/>
    <property type="match status" value="1"/>
</dbReference>
<dbReference type="SMART" id="SM01008">
    <property type="entry name" value="Ald_Xan_dh_C"/>
    <property type="match status" value="1"/>
</dbReference>
<keyword evidence="5" id="KW-1185">Reference proteome</keyword>
<dbReference type="InterPro" id="IPR016208">
    <property type="entry name" value="Ald_Oxase/xanthine_DH-like"/>
</dbReference>
<dbReference type="GO" id="GO:0004854">
    <property type="term" value="F:xanthine dehydrogenase activity"/>
    <property type="evidence" value="ECO:0007669"/>
    <property type="project" value="UniProtKB-EC"/>
</dbReference>
<dbReference type="AlphaFoldDB" id="A0A853A3I4"/>
<dbReference type="InterPro" id="IPR036856">
    <property type="entry name" value="Ald_Oxase/Xan_DH_a/b_sf"/>
</dbReference>
<dbReference type="InterPro" id="IPR000674">
    <property type="entry name" value="Ald_Oxase/Xan_DH_a/b"/>
</dbReference>
<dbReference type="InterPro" id="IPR008274">
    <property type="entry name" value="AldOxase/xan_DH_MoCoBD1"/>
</dbReference>
<dbReference type="Proteomes" id="UP000567795">
    <property type="component" value="Unassembled WGS sequence"/>
</dbReference>
<name>A0A853A3I4_9ACTN</name>
<evidence type="ECO:0000313" key="4">
    <source>
        <dbReference type="EMBL" id="NYI05072.1"/>
    </source>
</evidence>
<dbReference type="RefSeq" id="WP_179813879.1">
    <property type="nucleotide sequence ID" value="NZ_JACBZD010000001.1"/>
</dbReference>
<accession>A0A853A3I4</accession>
<dbReference type="GO" id="GO:0005506">
    <property type="term" value="F:iron ion binding"/>
    <property type="evidence" value="ECO:0007669"/>
    <property type="project" value="InterPro"/>
</dbReference>
<dbReference type="Gene3D" id="3.90.1170.50">
    <property type="entry name" value="Aldehyde oxidase/xanthine dehydrogenase, a/b hammerhead"/>
    <property type="match status" value="1"/>
</dbReference>
<gene>
    <name evidence="4" type="ORF">FHU37_002015</name>
</gene>
<dbReference type="Pfam" id="PF02738">
    <property type="entry name" value="MoCoBD_1"/>
    <property type="match status" value="1"/>
</dbReference>
<reference evidence="4 5" key="1">
    <citation type="submission" date="2020-07" db="EMBL/GenBank/DDBJ databases">
        <title>Sequencing the genomes of 1000 actinobacteria strains.</title>
        <authorList>
            <person name="Klenk H.-P."/>
        </authorList>
    </citation>
    <scope>NUCLEOTIDE SEQUENCE [LARGE SCALE GENOMIC DNA]</scope>
    <source>
        <strain evidence="4 5">DSM 42178</strain>
    </source>
</reference>
<protein>
    <submittedName>
        <fullName evidence="4">Xanthine dehydrogenase YagR molybdenum-binding subunit</fullName>
        <ecNumber evidence="4">1.17.1.4</ecNumber>
    </submittedName>
</protein>
<dbReference type="Gene3D" id="3.30.365.10">
    <property type="entry name" value="Aldehyde oxidase/xanthine dehydrogenase, molybdopterin binding domain"/>
    <property type="match status" value="5"/>
</dbReference>
<dbReference type="EC" id="1.17.1.4" evidence="4"/>
<evidence type="ECO:0000259" key="3">
    <source>
        <dbReference type="SMART" id="SM01008"/>
    </source>
</evidence>
<dbReference type="EMBL" id="JACBZD010000001">
    <property type="protein sequence ID" value="NYI05072.1"/>
    <property type="molecule type" value="Genomic_DNA"/>
</dbReference>
<keyword evidence="2 4" id="KW-0560">Oxidoreductase</keyword>